<comment type="caution">
    <text evidence="5">The sequence shown here is derived from an EMBL/GenBank/DDBJ whole genome shotgun (WGS) entry which is preliminary data.</text>
</comment>
<dbReference type="Pfam" id="PF14794">
    <property type="entry name" value="DUF4479"/>
    <property type="match status" value="1"/>
</dbReference>
<dbReference type="InterPro" id="IPR037154">
    <property type="entry name" value="YtpR-like_sf"/>
</dbReference>
<dbReference type="InterPro" id="IPR027855">
    <property type="entry name" value="DUF4479"/>
</dbReference>
<protein>
    <submittedName>
        <fullName evidence="5">DUF4479 domain-containing protein</fullName>
    </submittedName>
</protein>
<dbReference type="InterPro" id="IPR012340">
    <property type="entry name" value="NA-bd_OB-fold"/>
</dbReference>
<dbReference type="Gene3D" id="3.30.1940.10">
    <property type="entry name" value="YtpR-like"/>
    <property type="match status" value="1"/>
</dbReference>
<accession>A0AAJ1Q5T9</accession>
<dbReference type="RefSeq" id="WP_285065748.1">
    <property type="nucleotide sequence ID" value="NZ_JASOOE010000007.1"/>
</dbReference>
<reference evidence="5" key="1">
    <citation type="submission" date="2023-05" db="EMBL/GenBank/DDBJ databases">
        <title>Cataloging the Phylogenetic Diversity of Human Bladder Bacteria.</title>
        <authorList>
            <person name="Du J."/>
        </authorList>
    </citation>
    <scope>NUCLEOTIDE SEQUENCE</scope>
    <source>
        <strain evidence="5">UMB1231</strain>
    </source>
</reference>
<name>A0AAJ1Q5T9_9LACT</name>
<organism evidence="5 6">
    <name type="scientific">Facklamia hominis</name>
    <dbReference type="NCBI Taxonomy" id="178214"/>
    <lineage>
        <taxon>Bacteria</taxon>
        <taxon>Bacillati</taxon>
        <taxon>Bacillota</taxon>
        <taxon>Bacilli</taxon>
        <taxon>Lactobacillales</taxon>
        <taxon>Aerococcaceae</taxon>
        <taxon>Facklamia</taxon>
    </lineage>
</organism>
<dbReference type="AlphaFoldDB" id="A0AAJ1Q5T9"/>
<evidence type="ECO:0000313" key="6">
    <source>
        <dbReference type="Proteomes" id="UP001229251"/>
    </source>
</evidence>
<evidence type="ECO:0000256" key="1">
    <source>
        <dbReference type="ARBA" id="ARBA00022555"/>
    </source>
</evidence>
<dbReference type="NCBIfam" id="NF045760">
    <property type="entry name" value="YtpR"/>
    <property type="match status" value="1"/>
</dbReference>
<dbReference type="Proteomes" id="UP001229251">
    <property type="component" value="Unassembled WGS sequence"/>
</dbReference>
<feature type="domain" description="TRNA-binding" evidence="4">
    <location>
        <begin position="92"/>
        <end position="203"/>
    </location>
</feature>
<evidence type="ECO:0000313" key="5">
    <source>
        <dbReference type="EMBL" id="MDK7187299.1"/>
    </source>
</evidence>
<dbReference type="EMBL" id="JASOOE010000007">
    <property type="protein sequence ID" value="MDK7187299.1"/>
    <property type="molecule type" value="Genomic_DNA"/>
</dbReference>
<dbReference type="Gene3D" id="2.40.50.140">
    <property type="entry name" value="Nucleic acid-binding proteins"/>
    <property type="match status" value="1"/>
</dbReference>
<dbReference type="GO" id="GO:0000049">
    <property type="term" value="F:tRNA binding"/>
    <property type="evidence" value="ECO:0007669"/>
    <property type="project" value="UniProtKB-UniRule"/>
</dbReference>
<evidence type="ECO:0000256" key="2">
    <source>
        <dbReference type="ARBA" id="ARBA00022884"/>
    </source>
</evidence>
<dbReference type="Pfam" id="PF01588">
    <property type="entry name" value="tRNA_bind"/>
    <property type="match status" value="1"/>
</dbReference>
<dbReference type="PROSITE" id="PS50886">
    <property type="entry name" value="TRBD"/>
    <property type="match status" value="1"/>
</dbReference>
<proteinExistence type="predicted"/>
<dbReference type="SUPFAM" id="SSF50249">
    <property type="entry name" value="Nucleic acid-binding proteins"/>
    <property type="match status" value="1"/>
</dbReference>
<keyword evidence="2 3" id="KW-0694">RNA-binding</keyword>
<evidence type="ECO:0000256" key="3">
    <source>
        <dbReference type="PROSITE-ProRule" id="PRU00209"/>
    </source>
</evidence>
<dbReference type="InterPro" id="IPR002547">
    <property type="entry name" value="tRNA-bd_dom"/>
</dbReference>
<dbReference type="InterPro" id="IPR033714">
    <property type="entry name" value="tRNA_bind_bactPheRS"/>
</dbReference>
<evidence type="ECO:0000259" key="4">
    <source>
        <dbReference type="PROSITE" id="PS50886"/>
    </source>
</evidence>
<gene>
    <name evidence="5" type="ORF">QP433_04830</name>
</gene>
<sequence>MNWLAFYNPAGVGDVLLLTRDKGNRNHTVSENKGPFTLVKDGETDQVVSINLHHASDLLALEGVGQIQLASEQLESLNQALKDQGIEEVVTLEDGPSFVVGYVEECVDHEDSDHLHITQTRVSQDQVLQIVCGAANITQGLYVIVAKPGAVMPSGAIIWPGELRGVASNGMICSTRELGLEAIENYPGIWELPSKFEVGTPLERVVDYYRD</sequence>
<dbReference type="CDD" id="cd02796">
    <property type="entry name" value="tRNA_bind_bactPheRS"/>
    <property type="match status" value="1"/>
</dbReference>
<keyword evidence="1 3" id="KW-0820">tRNA-binding</keyword>